<evidence type="ECO:0000313" key="3">
    <source>
        <dbReference type="EMBL" id="AFP42506.1"/>
    </source>
</evidence>
<dbReference type="GO" id="GO:0008757">
    <property type="term" value="F:S-adenosylmethionine-dependent methyltransferase activity"/>
    <property type="evidence" value="ECO:0007669"/>
    <property type="project" value="InterPro"/>
</dbReference>
<gene>
    <name evidence="3" type="ordered locus">MSMEI_6075</name>
</gene>
<accession>I7GFJ4</accession>
<evidence type="ECO:0000313" key="4">
    <source>
        <dbReference type="Proteomes" id="UP000006158"/>
    </source>
</evidence>
<name>I7GFJ4_MYCS2</name>
<evidence type="ECO:0000259" key="2">
    <source>
        <dbReference type="Pfam" id="PF08241"/>
    </source>
</evidence>
<feature type="compositionally biased region" description="Polar residues" evidence="1">
    <location>
        <begin position="10"/>
        <end position="23"/>
    </location>
</feature>
<organism evidence="3 4">
    <name type="scientific">Mycolicibacterium smegmatis (strain ATCC 700084 / mc(2)155)</name>
    <name type="common">Mycobacterium smegmatis</name>
    <dbReference type="NCBI Taxonomy" id="246196"/>
    <lineage>
        <taxon>Bacteria</taxon>
        <taxon>Bacillati</taxon>
        <taxon>Actinomycetota</taxon>
        <taxon>Actinomycetes</taxon>
        <taxon>Mycobacteriales</taxon>
        <taxon>Mycobacteriaceae</taxon>
        <taxon>Mycolicibacterium</taxon>
    </lineage>
</organism>
<dbReference type="AlphaFoldDB" id="I7GFJ4"/>
<reference evidence="3 4" key="2">
    <citation type="journal article" date="2009" name="Genome Res.">
        <title>Ortho-proteogenomics: multiple proteomes investigation through orthology and a new MS-based protocol.</title>
        <authorList>
            <person name="Gallien S."/>
            <person name="Perrodou E."/>
            <person name="Carapito C."/>
            <person name="Deshayes C."/>
            <person name="Reyrat J.M."/>
            <person name="Van Dorsselaer A."/>
            <person name="Poch O."/>
            <person name="Schaeffer C."/>
            <person name="Lecompte O."/>
        </authorList>
    </citation>
    <scope>NUCLEOTIDE SEQUENCE [LARGE SCALE GENOMIC DNA]</scope>
    <source>
        <strain evidence="4">ATCC 700084 / mc(2)155</strain>
    </source>
</reference>
<protein>
    <recommendedName>
        <fullName evidence="2">Methyltransferase type 11 domain-containing protein</fullName>
    </recommendedName>
</protein>
<dbReference type="KEGG" id="msg:MSMEI_6075"/>
<dbReference type="PATRIC" id="fig|246196.56.peg.6199"/>
<sequence>MCLNARSTHRPSPTRTGSANPTRPSLDCDHSGRALTCCRRIAFRYMDVAVLGPALLDPFAPAPQGIWSGNGVRVQRRRGPHRAHAAVCTPRFCAHREGDALTVEHDLTPDELSDELAVLLTEELGATGVLHGQPDFESVFTGVVRSTVDGGMQAWLRFYRNSLHALESGTAAFAPIHQHATELIIGRRVLDLGSCFGFFPLRLSRNGFDATATDLSAPTMNLLARVSPKLHRPVRTVTCDAAGVPLPDAVADTVTALHLLEHLDPDAGDAVLAEALRLARRRVIVAVPFEDEPQVCYGHVRRFDTEALQHIAEKITRTHPVTASVGEHHGGWLVLDRY</sequence>
<dbReference type="CDD" id="cd02440">
    <property type="entry name" value="AdoMet_MTases"/>
    <property type="match status" value="1"/>
</dbReference>
<reference evidence="3 4" key="1">
    <citation type="journal article" date="2007" name="Genome Biol.">
        <title>Interrupted coding sequences in Mycobacterium smegmatis: authentic mutations or sequencing errors?</title>
        <authorList>
            <person name="Deshayes C."/>
            <person name="Perrodou E."/>
            <person name="Gallien S."/>
            <person name="Euphrasie D."/>
            <person name="Schaeffer C."/>
            <person name="Van-Dorsselaer A."/>
            <person name="Poch O."/>
            <person name="Lecompte O."/>
            <person name="Reyrat J.M."/>
        </authorList>
    </citation>
    <scope>NUCLEOTIDE SEQUENCE [LARGE SCALE GENOMIC DNA]</scope>
    <source>
        <strain evidence="4">ATCC 700084 / mc(2)155</strain>
    </source>
</reference>
<dbReference type="EMBL" id="CP001663">
    <property type="protein sequence ID" value="AFP42506.1"/>
    <property type="molecule type" value="Genomic_DNA"/>
</dbReference>
<proteinExistence type="predicted"/>
<dbReference type="InterPro" id="IPR013216">
    <property type="entry name" value="Methyltransf_11"/>
</dbReference>
<feature type="region of interest" description="Disordered" evidence="1">
    <location>
        <begin position="1"/>
        <end position="25"/>
    </location>
</feature>
<feature type="domain" description="Methyltransferase type 11" evidence="2">
    <location>
        <begin position="190"/>
        <end position="282"/>
    </location>
</feature>
<evidence type="ECO:0000256" key="1">
    <source>
        <dbReference type="SAM" id="MobiDB-lite"/>
    </source>
</evidence>
<dbReference type="Gene3D" id="3.40.50.150">
    <property type="entry name" value="Vaccinia Virus protein VP39"/>
    <property type="match status" value="1"/>
</dbReference>
<dbReference type="SUPFAM" id="SSF53335">
    <property type="entry name" value="S-adenosyl-L-methionine-dependent methyltransferases"/>
    <property type="match status" value="1"/>
</dbReference>
<dbReference type="InterPro" id="IPR029063">
    <property type="entry name" value="SAM-dependent_MTases_sf"/>
</dbReference>
<dbReference type="Proteomes" id="UP000006158">
    <property type="component" value="Chromosome"/>
</dbReference>
<dbReference type="NCBIfam" id="NF041255">
    <property type="entry name" value="mycofact_MftM"/>
    <property type="match status" value="1"/>
</dbReference>
<dbReference type="Pfam" id="PF08241">
    <property type="entry name" value="Methyltransf_11"/>
    <property type="match status" value="1"/>
</dbReference>